<reference evidence="1" key="1">
    <citation type="journal article" date="2012" name="Nat. Biotechnol.">
        <title>Reference genome sequence of the model plant Setaria.</title>
        <authorList>
            <person name="Bennetzen J.L."/>
            <person name="Schmutz J."/>
            <person name="Wang H."/>
            <person name="Percifield R."/>
            <person name="Hawkins J."/>
            <person name="Pontaroli A.C."/>
            <person name="Estep M."/>
            <person name="Feng L."/>
            <person name="Vaughn J.N."/>
            <person name="Grimwood J."/>
            <person name="Jenkins J."/>
            <person name="Barry K."/>
            <person name="Lindquist E."/>
            <person name="Hellsten U."/>
            <person name="Deshpande S."/>
            <person name="Wang X."/>
            <person name="Wu X."/>
            <person name="Mitros T."/>
            <person name="Triplett J."/>
            <person name="Yang X."/>
            <person name="Ye C.Y."/>
            <person name="Mauro-Herrera M."/>
            <person name="Wang L."/>
            <person name="Li P."/>
            <person name="Sharma M."/>
            <person name="Sharma R."/>
            <person name="Ronald P.C."/>
            <person name="Panaud O."/>
            <person name="Kellogg E.A."/>
            <person name="Brutnell T.P."/>
            <person name="Doust A.N."/>
            <person name="Tuskan G.A."/>
            <person name="Rokhsar D."/>
            <person name="Devos K.M."/>
        </authorList>
    </citation>
    <scope>NUCLEOTIDE SEQUENCE [LARGE SCALE GENOMIC DNA]</scope>
    <source>
        <strain evidence="1">Yugu1</strain>
    </source>
</reference>
<organism evidence="1">
    <name type="scientific">Setaria italica</name>
    <name type="common">Foxtail millet</name>
    <name type="synonym">Panicum italicum</name>
    <dbReference type="NCBI Taxonomy" id="4555"/>
    <lineage>
        <taxon>Eukaryota</taxon>
        <taxon>Viridiplantae</taxon>
        <taxon>Streptophyta</taxon>
        <taxon>Embryophyta</taxon>
        <taxon>Tracheophyta</taxon>
        <taxon>Spermatophyta</taxon>
        <taxon>Magnoliopsida</taxon>
        <taxon>Liliopsida</taxon>
        <taxon>Poales</taxon>
        <taxon>Poaceae</taxon>
        <taxon>PACMAD clade</taxon>
        <taxon>Panicoideae</taxon>
        <taxon>Panicodae</taxon>
        <taxon>Paniceae</taxon>
        <taxon>Cenchrinae</taxon>
        <taxon>Setaria</taxon>
    </lineage>
</organism>
<reference evidence="1" key="2">
    <citation type="submission" date="2015-07" db="EMBL/GenBank/DDBJ databases">
        <authorList>
            <person name="Noorani M."/>
        </authorList>
    </citation>
    <scope>NUCLEOTIDE SEQUENCE</scope>
    <source>
        <strain evidence="1">Yugu1</strain>
    </source>
</reference>
<proteinExistence type="predicted"/>
<name>A0A368RHJ4_SETIT</name>
<evidence type="ECO:0000313" key="1">
    <source>
        <dbReference type="EMBL" id="RCV29603.1"/>
    </source>
</evidence>
<accession>A0A368RHJ4</accession>
<sequence length="33" mass="3804">MSLLLVVHRGCYGGLRFSLIQFHINQMKGKEIN</sequence>
<dbReference type="EMBL" id="CM003533">
    <property type="protein sequence ID" value="RCV29603.1"/>
    <property type="molecule type" value="Genomic_DNA"/>
</dbReference>
<dbReference type="AlphaFoldDB" id="A0A368RHJ4"/>
<protein>
    <submittedName>
        <fullName evidence="1">Uncharacterized protein</fullName>
    </submittedName>
</protein>
<gene>
    <name evidence="1" type="ORF">SETIT_6G025500v2</name>
</gene>